<dbReference type="EMBL" id="QMKO01001375">
    <property type="protein sequence ID" value="RTG90746.1"/>
    <property type="molecule type" value="Genomic_DNA"/>
</dbReference>
<name>A0A430QSS3_SCHBO</name>
<proteinExistence type="predicted"/>
<organism evidence="1 2">
    <name type="scientific">Schistosoma bovis</name>
    <name type="common">Blood fluke</name>
    <dbReference type="NCBI Taxonomy" id="6184"/>
    <lineage>
        <taxon>Eukaryota</taxon>
        <taxon>Metazoa</taxon>
        <taxon>Spiralia</taxon>
        <taxon>Lophotrochozoa</taxon>
        <taxon>Platyhelminthes</taxon>
        <taxon>Trematoda</taxon>
        <taxon>Digenea</taxon>
        <taxon>Strigeidida</taxon>
        <taxon>Schistosomatoidea</taxon>
        <taxon>Schistosomatidae</taxon>
        <taxon>Schistosoma</taxon>
    </lineage>
</organism>
<dbReference type="AlphaFoldDB" id="A0A430QSS3"/>
<dbReference type="Proteomes" id="UP000290809">
    <property type="component" value="Unassembled WGS sequence"/>
</dbReference>
<comment type="caution">
    <text evidence="1">The sequence shown here is derived from an EMBL/GenBank/DDBJ whole genome shotgun (WGS) entry which is preliminary data.</text>
</comment>
<evidence type="ECO:0000313" key="1">
    <source>
        <dbReference type="EMBL" id="RTG90746.1"/>
    </source>
</evidence>
<gene>
    <name evidence="1" type="ORF">DC041_0006542</name>
</gene>
<dbReference type="STRING" id="6184.A0A430QSS3"/>
<sequence>VTLLDCLHQLKCENDILEAKLIRLTTRHEHLKSVNARLSDSLATMESTMVMNSPKHEISEQNSTGVNNLTKKSNHHFAHPLDTNTAITSNITTTTQSSHISRFLHSIYQESHQLQLSDNVTKNSSNQSVTSVNNYNDPSFAKYSTNGNRKVPILPKDYTTTCSNLNLKHDSTNLMDNLGSFDKIHSTNCLNHTQPVFCTSLDYSKSSHESHLSYSSLIKHQPNTFLNDSFTPHNNNNNQTRSN</sequence>
<reference evidence="1 2" key="1">
    <citation type="journal article" date="2019" name="PLoS Pathog.">
        <title>Genome sequence of the bovine parasite Schistosoma bovis Tanzania.</title>
        <authorList>
            <person name="Oey H."/>
            <person name="Zakrzewski M."/>
            <person name="Gobert G."/>
            <person name="Gravermann K."/>
            <person name="Stoye J."/>
            <person name="Jones M."/>
            <person name="Mcmanus D."/>
            <person name="Krause L."/>
        </authorList>
    </citation>
    <scope>NUCLEOTIDE SEQUENCE [LARGE SCALE GENOMIC DNA]</scope>
    <source>
        <strain evidence="1 2">TAN1997</strain>
    </source>
</reference>
<keyword evidence="2" id="KW-1185">Reference proteome</keyword>
<protein>
    <submittedName>
        <fullName evidence="1">Uncharacterized protein</fullName>
    </submittedName>
</protein>
<accession>A0A430QSS3</accession>
<evidence type="ECO:0000313" key="2">
    <source>
        <dbReference type="Proteomes" id="UP000290809"/>
    </source>
</evidence>
<feature type="non-terminal residue" evidence="1">
    <location>
        <position position="1"/>
    </location>
</feature>